<keyword evidence="3" id="KW-1185">Reference proteome</keyword>
<evidence type="ECO:0000313" key="3">
    <source>
        <dbReference type="Proteomes" id="UP000319931"/>
    </source>
</evidence>
<gene>
    <name evidence="2" type="ORF">EAH76_01015</name>
</gene>
<dbReference type="RefSeq" id="WP_140846853.1">
    <property type="nucleotide sequence ID" value="NZ_RCZC01000001.1"/>
</dbReference>
<feature type="transmembrane region" description="Helical" evidence="1">
    <location>
        <begin position="66"/>
        <end position="86"/>
    </location>
</feature>
<feature type="transmembrane region" description="Helical" evidence="1">
    <location>
        <begin position="178"/>
        <end position="195"/>
    </location>
</feature>
<protein>
    <submittedName>
        <fullName evidence="2">Uncharacterized protein</fullName>
    </submittedName>
</protein>
<feature type="transmembrane region" description="Helical" evidence="1">
    <location>
        <begin position="145"/>
        <end position="166"/>
    </location>
</feature>
<dbReference type="Proteomes" id="UP000319931">
    <property type="component" value="Unassembled WGS sequence"/>
</dbReference>
<feature type="transmembrane region" description="Helical" evidence="1">
    <location>
        <begin position="23"/>
        <end position="46"/>
    </location>
</feature>
<feature type="transmembrane region" description="Helical" evidence="1">
    <location>
        <begin position="215"/>
        <end position="237"/>
    </location>
</feature>
<proteinExistence type="predicted"/>
<accession>A0A502G2T1</accession>
<evidence type="ECO:0000256" key="1">
    <source>
        <dbReference type="SAM" id="Phobius"/>
    </source>
</evidence>
<keyword evidence="1" id="KW-1133">Transmembrane helix</keyword>
<organism evidence="2 3">
    <name type="scientific">Sphingomonas glacialis</name>
    <dbReference type="NCBI Taxonomy" id="658225"/>
    <lineage>
        <taxon>Bacteria</taxon>
        <taxon>Pseudomonadati</taxon>
        <taxon>Pseudomonadota</taxon>
        <taxon>Alphaproteobacteria</taxon>
        <taxon>Sphingomonadales</taxon>
        <taxon>Sphingomonadaceae</taxon>
        <taxon>Sphingomonas</taxon>
    </lineage>
</organism>
<dbReference type="EMBL" id="RCZC01000001">
    <property type="protein sequence ID" value="TPG56188.1"/>
    <property type="molecule type" value="Genomic_DNA"/>
</dbReference>
<keyword evidence="1" id="KW-0472">Membrane</keyword>
<sequence length="270" mass="29575">MIRTFFTSWGGAFGDTARVFRALPWLIVLMAGIELTQHVIEVWIGFFSPDAAVRHAAALQPIRMALGWPKMLMVWSVAFFTMRYLVTQSIGTALRPSRLALRRYVWVILFQFVPTALVIYAEPILKVFGLGGAANVMTLRAVGGLSQILLEPALLLWFVNAALGTTGYGPVRSARVTGWWYFWALALGLVMRVPFSQVHARLNMYAAGQPDWVLWPMLVLDALVVPVMVVAVAAVQLRAARAIAERRGQVLLEGESSAARAAVGGAAVPV</sequence>
<keyword evidence="1" id="KW-0812">Transmembrane</keyword>
<reference evidence="2 3" key="1">
    <citation type="journal article" date="2019" name="Environ. Microbiol.">
        <title>Species interactions and distinct microbial communities in high Arctic permafrost affected cryosols are associated with the CH4 and CO2 gas fluxes.</title>
        <authorList>
            <person name="Altshuler I."/>
            <person name="Hamel J."/>
            <person name="Turney S."/>
            <person name="Magnuson E."/>
            <person name="Levesque R."/>
            <person name="Greer C."/>
            <person name="Whyte L.G."/>
        </authorList>
    </citation>
    <scope>NUCLEOTIDE SEQUENCE [LARGE SCALE GENOMIC DNA]</scope>
    <source>
        <strain evidence="2 3">E6.1</strain>
    </source>
</reference>
<evidence type="ECO:0000313" key="2">
    <source>
        <dbReference type="EMBL" id="TPG56188.1"/>
    </source>
</evidence>
<feature type="transmembrane region" description="Helical" evidence="1">
    <location>
        <begin position="106"/>
        <end position="125"/>
    </location>
</feature>
<dbReference type="OrthoDB" id="7426493at2"/>
<dbReference type="AlphaFoldDB" id="A0A502G2T1"/>
<comment type="caution">
    <text evidence="2">The sequence shown here is derived from an EMBL/GenBank/DDBJ whole genome shotgun (WGS) entry which is preliminary data.</text>
</comment>
<name>A0A502G2T1_9SPHN</name>